<dbReference type="SUPFAM" id="SSF56935">
    <property type="entry name" value="Porins"/>
    <property type="match status" value="1"/>
</dbReference>
<dbReference type="EMBL" id="JAEKLZ010000335">
    <property type="protein sequence ID" value="MBW8727991.1"/>
    <property type="molecule type" value="Genomic_DNA"/>
</dbReference>
<comment type="caution">
    <text evidence="2">The sequence shown here is derived from an EMBL/GenBank/DDBJ whole genome shotgun (WGS) entry which is preliminary data.</text>
</comment>
<sequence length="143" mass="15553">YGHGTRTSDAGANPHGNDLEVYTLGGQVGYQGIHASVNWTHNESIAAADKPVDSIVSDISYQWGSYLASLSYSYTWADKGNVLDSEYTSGEDLKDNHILGANFTYTLAPGLNTYAEVIYEKQNFRQGGDFENANMITGVILGF</sequence>
<organism evidence="2 3">
    <name type="scientific">Inquilinus limosus</name>
    <dbReference type="NCBI Taxonomy" id="171674"/>
    <lineage>
        <taxon>Bacteria</taxon>
        <taxon>Pseudomonadati</taxon>
        <taxon>Pseudomonadota</taxon>
        <taxon>Alphaproteobacteria</taxon>
        <taxon>Rhodospirillales</taxon>
        <taxon>Rhodospirillaceae</taxon>
        <taxon>Inquilinus</taxon>
    </lineage>
</organism>
<dbReference type="GO" id="GO:0016020">
    <property type="term" value="C:membrane"/>
    <property type="evidence" value="ECO:0007669"/>
    <property type="project" value="InterPro"/>
</dbReference>
<protein>
    <submittedName>
        <fullName evidence="2">Porin</fullName>
    </submittedName>
</protein>
<proteinExistence type="predicted"/>
<dbReference type="InterPro" id="IPR023614">
    <property type="entry name" value="Porin_dom_sf"/>
</dbReference>
<feature type="non-terminal residue" evidence="2">
    <location>
        <position position="1"/>
    </location>
</feature>
<evidence type="ECO:0000259" key="1">
    <source>
        <dbReference type="Pfam" id="PF13609"/>
    </source>
</evidence>
<evidence type="ECO:0000313" key="3">
    <source>
        <dbReference type="Proteomes" id="UP000700706"/>
    </source>
</evidence>
<dbReference type="Gene3D" id="2.40.160.10">
    <property type="entry name" value="Porin"/>
    <property type="match status" value="1"/>
</dbReference>
<dbReference type="Pfam" id="PF13609">
    <property type="entry name" value="Porin_4"/>
    <property type="match status" value="1"/>
</dbReference>
<accession>A0A952FPC0</accession>
<dbReference type="AlphaFoldDB" id="A0A952FPC0"/>
<feature type="domain" description="Porin" evidence="1">
    <location>
        <begin position="7"/>
        <end position="121"/>
    </location>
</feature>
<reference evidence="2" key="1">
    <citation type="submission" date="2020-06" db="EMBL/GenBank/DDBJ databases">
        <title>Stable isotope informed genome-resolved metagenomics uncovers potential trophic interactions in rhizosphere soil.</title>
        <authorList>
            <person name="Starr E.P."/>
            <person name="Shi S."/>
            <person name="Blazewicz S.J."/>
            <person name="Koch B.J."/>
            <person name="Probst A.J."/>
            <person name="Hungate B.A."/>
            <person name="Pett-Ridge J."/>
            <person name="Firestone M.K."/>
            <person name="Banfield J.F."/>
        </authorList>
    </citation>
    <scope>NUCLEOTIDE SEQUENCE</scope>
    <source>
        <strain evidence="2">YM_69_17</strain>
    </source>
</reference>
<gene>
    <name evidence="2" type="ORF">JF625_22965</name>
</gene>
<dbReference type="InterPro" id="IPR033900">
    <property type="entry name" value="Gram_neg_porin_domain"/>
</dbReference>
<dbReference type="GO" id="GO:0015288">
    <property type="term" value="F:porin activity"/>
    <property type="evidence" value="ECO:0007669"/>
    <property type="project" value="InterPro"/>
</dbReference>
<dbReference type="Proteomes" id="UP000700706">
    <property type="component" value="Unassembled WGS sequence"/>
</dbReference>
<evidence type="ECO:0000313" key="2">
    <source>
        <dbReference type="EMBL" id="MBW8727991.1"/>
    </source>
</evidence>
<name>A0A952FPC0_9PROT</name>